<proteinExistence type="predicted"/>
<name>A0A521C025_SACCC</name>
<protein>
    <recommendedName>
        <fullName evidence="4">Beta-lactamase-inhibitor-like, PepSY-like</fullName>
    </recommendedName>
</protein>
<organism evidence="2 3">
    <name type="scientific">Saccharicrinis carchari</name>
    <dbReference type="NCBI Taxonomy" id="1168039"/>
    <lineage>
        <taxon>Bacteria</taxon>
        <taxon>Pseudomonadati</taxon>
        <taxon>Bacteroidota</taxon>
        <taxon>Bacteroidia</taxon>
        <taxon>Marinilabiliales</taxon>
        <taxon>Marinilabiliaceae</taxon>
        <taxon>Saccharicrinis</taxon>
    </lineage>
</organism>
<gene>
    <name evidence="2" type="ORF">SAMN06265379_102267</name>
</gene>
<evidence type="ECO:0008006" key="4">
    <source>
        <dbReference type="Google" id="ProtNLM"/>
    </source>
</evidence>
<feature type="chain" id="PRO_5021911997" description="Beta-lactamase-inhibitor-like, PepSY-like" evidence="1">
    <location>
        <begin position="21"/>
        <end position="111"/>
    </location>
</feature>
<evidence type="ECO:0000313" key="3">
    <source>
        <dbReference type="Proteomes" id="UP000319040"/>
    </source>
</evidence>
<dbReference type="Proteomes" id="UP000319040">
    <property type="component" value="Unassembled WGS sequence"/>
</dbReference>
<dbReference type="AlphaFoldDB" id="A0A521C025"/>
<keyword evidence="1" id="KW-0732">Signal</keyword>
<evidence type="ECO:0000313" key="2">
    <source>
        <dbReference type="EMBL" id="SMO52744.1"/>
    </source>
</evidence>
<feature type="signal peptide" evidence="1">
    <location>
        <begin position="1"/>
        <end position="20"/>
    </location>
</feature>
<sequence>MKSILMIAFAVCISSAVLFANKSIQANQVETTVVQEELVFNDIAIEKVPVKVIEAFGEDNKDAVIAKAAVATTAEETSVYRISVKDTQGESIHYFYNEDGSKFEKEESLEG</sequence>
<dbReference type="RefSeq" id="WP_142532567.1">
    <property type="nucleotide sequence ID" value="NZ_FXTB01000002.1"/>
</dbReference>
<reference evidence="2 3" key="1">
    <citation type="submission" date="2017-05" db="EMBL/GenBank/DDBJ databases">
        <authorList>
            <person name="Varghese N."/>
            <person name="Submissions S."/>
        </authorList>
    </citation>
    <scope>NUCLEOTIDE SEQUENCE [LARGE SCALE GENOMIC DNA]</scope>
    <source>
        <strain evidence="2 3">DSM 27040</strain>
    </source>
</reference>
<accession>A0A521C025</accession>
<dbReference type="EMBL" id="FXTB01000002">
    <property type="protein sequence ID" value="SMO52744.1"/>
    <property type="molecule type" value="Genomic_DNA"/>
</dbReference>
<evidence type="ECO:0000256" key="1">
    <source>
        <dbReference type="SAM" id="SignalP"/>
    </source>
</evidence>
<keyword evidence="3" id="KW-1185">Reference proteome</keyword>